<keyword evidence="14" id="KW-1185">Reference proteome</keyword>
<sequence>MELPNGMQTPPVIGPGGLTSQTPAPQMQVVAPAQGMVPHTVALPQLPPAGYYPPPQYGWQPSPPPSWNYNQRQPSANSFPGPGQRAWFTKEHLDLIEKWKTRDMIEEGKRSSGVESSGASAARGGSKKGKGKDTDDSETRMKAWIASTFGDSLKKIADKLEEVDRKTSTAIQDRGKKRMEEVEEEKQDGGSSKKRKRDFASPVAARSRSKSRSKSVGGDIKVRPLRINISDDDKERRAGEKQRVNTLIDETQEHQVNVKEGAKLDDIKNMLQALMGKSEARGSSPTKNCGGNKGGTSGKMKKDRGKEVESKAQEEKSVKEKALMAQEEVIEYMRCRLDYYMTLNYKEIKAMCKKRNARCERKDKGGWELAKQDTDQFVKLVNNTGEEEDEVEEGSTEEEDEEDCNNGGEDNEEEVGDVVWLALSRGVLYLTGNALPMSARLPSADVPRLGPSFGCGGGWKPLVMSADSLFPYVVIALGVNAGDLKKLQEAGICSCNGILMQTKKHLVNIKGLSEAKVEKQPGFITGQEALNKRKSVVRITTGSRTLDTLLGGGIETMAITEAFGEFRTGKTQLAHTLCVTTQMPRSVGGGNGKVAYIDTEGTFRPSRIVSISERFGLDSAAVLDNIIVARAYTHEHQYNLLLGLAAKMMEEPFRLLIVDSITALFRVDFTGRGELAERQQKLAGMLSKLTKIAEEFNVAVYITNQVIADPGGMCMGDPKKPAGGHVLAHASTIRLMMKKGRGEQRICKIYDSPDLPESEAISFRCRRIEPSYTVASGSSGVELPCSYCGVTLELRWWNVGEWNEFHHG</sequence>
<keyword evidence="5" id="KW-0238">DNA-binding</keyword>
<evidence type="ECO:0000256" key="10">
    <source>
        <dbReference type="SAM" id="MobiDB-lite"/>
    </source>
</evidence>
<dbReference type="InterPro" id="IPR003593">
    <property type="entry name" value="AAA+_ATPase"/>
</dbReference>
<dbReference type="PROSITE" id="PS50162">
    <property type="entry name" value="RECA_2"/>
    <property type="match status" value="1"/>
</dbReference>
<comment type="subcellular location">
    <subcellularLocation>
        <location evidence="1">Nucleus</location>
    </subcellularLocation>
</comment>
<dbReference type="EMBL" id="BFEA01000147">
    <property type="protein sequence ID" value="GBG71468.1"/>
    <property type="molecule type" value="Genomic_DNA"/>
</dbReference>
<dbReference type="AlphaFoldDB" id="A0A388KN88"/>
<feature type="region of interest" description="Disordered" evidence="10">
    <location>
        <begin position="107"/>
        <end position="139"/>
    </location>
</feature>
<comment type="caution">
    <text evidence="13">The sequence shown here is derived from an EMBL/GenBank/DDBJ whole genome shotgun (WGS) entry which is preliminary data.</text>
</comment>
<keyword evidence="7" id="KW-0469">Meiosis</keyword>
<dbReference type="NCBIfam" id="NF003301">
    <property type="entry name" value="PRK04301.1"/>
    <property type="match status" value="1"/>
</dbReference>
<keyword evidence="6" id="KW-0539">Nucleus</keyword>
<evidence type="ECO:0000313" key="14">
    <source>
        <dbReference type="Proteomes" id="UP000265515"/>
    </source>
</evidence>
<dbReference type="InterPro" id="IPR011940">
    <property type="entry name" value="Dmc1"/>
</dbReference>
<keyword evidence="8" id="KW-0131">Cell cycle</keyword>
<feature type="region of interest" description="Disordered" evidence="10">
    <location>
        <begin position="1"/>
        <end position="23"/>
    </location>
</feature>
<dbReference type="GO" id="GO:0007131">
    <property type="term" value="P:reciprocal meiotic recombination"/>
    <property type="evidence" value="ECO:0007669"/>
    <property type="project" value="InterPro"/>
</dbReference>
<dbReference type="GO" id="GO:0006312">
    <property type="term" value="P:mitotic recombination"/>
    <property type="evidence" value="ECO:0007669"/>
    <property type="project" value="TreeGrafter"/>
</dbReference>
<feature type="compositionally biased region" description="Low complexity" evidence="10">
    <location>
        <begin position="113"/>
        <end position="124"/>
    </location>
</feature>
<feature type="region of interest" description="Disordered" evidence="10">
    <location>
        <begin position="159"/>
        <end position="247"/>
    </location>
</feature>
<dbReference type="Gene3D" id="1.10.150.20">
    <property type="entry name" value="5' to 3' exonuclease, C-terminal subdomain"/>
    <property type="match status" value="1"/>
</dbReference>
<keyword evidence="4 9" id="KW-0067">ATP-binding</keyword>
<dbReference type="InterPro" id="IPR020588">
    <property type="entry name" value="RecA_ATP-bd"/>
</dbReference>
<dbReference type="GO" id="GO:0070192">
    <property type="term" value="P:chromosome organization involved in meiotic cell cycle"/>
    <property type="evidence" value="ECO:0007669"/>
    <property type="project" value="TreeGrafter"/>
</dbReference>
<dbReference type="Gramene" id="GBG71468">
    <property type="protein sequence ID" value="GBG71468"/>
    <property type="gene ID" value="CBR_g8885"/>
</dbReference>
<feature type="region of interest" description="Disordered" evidence="10">
    <location>
        <begin position="277"/>
        <end position="315"/>
    </location>
</feature>
<dbReference type="InterPro" id="IPR010995">
    <property type="entry name" value="DNA_repair_Rad51/TF_NusA_a-hlx"/>
</dbReference>
<keyword evidence="3 9" id="KW-0547">Nucleotide-binding</keyword>
<evidence type="ECO:0000256" key="8">
    <source>
        <dbReference type="ARBA" id="ARBA00023306"/>
    </source>
</evidence>
<dbReference type="FunFam" id="3.40.50.300:FF:000239">
    <property type="entry name" value="Meiotic recombination protein DMC1"/>
    <property type="match status" value="1"/>
</dbReference>
<accession>A0A388KN88</accession>
<dbReference type="GO" id="GO:0005524">
    <property type="term" value="F:ATP binding"/>
    <property type="evidence" value="ECO:0007669"/>
    <property type="project" value="UniProtKB-KW"/>
</dbReference>
<dbReference type="Gene3D" id="3.40.50.300">
    <property type="entry name" value="P-loop containing nucleotide triphosphate hydrolases"/>
    <property type="match status" value="1"/>
</dbReference>
<dbReference type="GO" id="GO:0003690">
    <property type="term" value="F:double-stranded DNA binding"/>
    <property type="evidence" value="ECO:0007669"/>
    <property type="project" value="TreeGrafter"/>
</dbReference>
<evidence type="ECO:0000256" key="5">
    <source>
        <dbReference type="ARBA" id="ARBA00023125"/>
    </source>
</evidence>
<dbReference type="OrthoDB" id="10251254at2759"/>
<evidence type="ECO:0000256" key="6">
    <source>
        <dbReference type="ARBA" id="ARBA00023242"/>
    </source>
</evidence>
<dbReference type="SMART" id="SM00382">
    <property type="entry name" value="AAA"/>
    <property type="match status" value="1"/>
</dbReference>
<feature type="compositionally biased region" description="Basic and acidic residues" evidence="10">
    <location>
        <begin position="229"/>
        <end position="243"/>
    </location>
</feature>
<dbReference type="GO" id="GO:0000150">
    <property type="term" value="F:DNA strand exchange activity"/>
    <property type="evidence" value="ECO:0007669"/>
    <property type="project" value="InterPro"/>
</dbReference>
<evidence type="ECO:0000256" key="3">
    <source>
        <dbReference type="ARBA" id="ARBA00022741"/>
    </source>
</evidence>
<organism evidence="13 14">
    <name type="scientific">Chara braunii</name>
    <name type="common">Braun's stonewort</name>
    <dbReference type="NCBI Taxonomy" id="69332"/>
    <lineage>
        <taxon>Eukaryota</taxon>
        <taxon>Viridiplantae</taxon>
        <taxon>Streptophyta</taxon>
        <taxon>Charophyceae</taxon>
        <taxon>Charales</taxon>
        <taxon>Characeae</taxon>
        <taxon>Chara</taxon>
    </lineage>
</organism>
<dbReference type="InterPro" id="IPR020587">
    <property type="entry name" value="RecA_monomer-monomer_interface"/>
</dbReference>
<gene>
    <name evidence="13" type="ORF">CBR_g8885</name>
</gene>
<dbReference type="STRING" id="69332.A0A388KN88"/>
<evidence type="ECO:0000256" key="4">
    <source>
        <dbReference type="ARBA" id="ARBA00022840"/>
    </source>
</evidence>
<evidence type="ECO:0000256" key="1">
    <source>
        <dbReference type="ARBA" id="ARBA00004123"/>
    </source>
</evidence>
<evidence type="ECO:0000259" key="12">
    <source>
        <dbReference type="PROSITE" id="PS50163"/>
    </source>
</evidence>
<dbReference type="Pfam" id="PF08423">
    <property type="entry name" value="Rad51"/>
    <property type="match status" value="1"/>
</dbReference>
<dbReference type="PANTHER" id="PTHR22942:SF30">
    <property type="entry name" value="MEIOTIC RECOMBINATION PROTEIN DMC1_LIM15 HOMOLOG"/>
    <property type="match status" value="1"/>
</dbReference>
<dbReference type="GO" id="GO:0000794">
    <property type="term" value="C:condensed nuclear chromosome"/>
    <property type="evidence" value="ECO:0007669"/>
    <property type="project" value="TreeGrafter"/>
</dbReference>
<proteinExistence type="inferred from homology"/>
<dbReference type="SUPFAM" id="SSF47794">
    <property type="entry name" value="Rad51 N-terminal domain-like"/>
    <property type="match status" value="1"/>
</dbReference>
<evidence type="ECO:0000256" key="7">
    <source>
        <dbReference type="ARBA" id="ARBA00023254"/>
    </source>
</evidence>
<name>A0A388KN88_CHABU</name>
<dbReference type="PANTHER" id="PTHR22942">
    <property type="entry name" value="RECA/RAD51/RADA DNA STRAND-PAIRING FAMILY MEMBER"/>
    <property type="match status" value="1"/>
</dbReference>
<dbReference type="InterPro" id="IPR027417">
    <property type="entry name" value="P-loop_NTPase"/>
</dbReference>
<dbReference type="InterPro" id="IPR013632">
    <property type="entry name" value="Rad51_C"/>
</dbReference>
<dbReference type="GO" id="GO:0140664">
    <property type="term" value="F:ATP-dependent DNA damage sensor activity"/>
    <property type="evidence" value="ECO:0007669"/>
    <property type="project" value="InterPro"/>
</dbReference>
<feature type="compositionally biased region" description="Basic and acidic residues" evidence="10">
    <location>
        <begin position="304"/>
        <end position="315"/>
    </location>
</feature>
<evidence type="ECO:0000256" key="2">
    <source>
        <dbReference type="ARBA" id="ARBA00008897"/>
    </source>
</evidence>
<evidence type="ECO:0000313" key="13">
    <source>
        <dbReference type="EMBL" id="GBG71468.1"/>
    </source>
</evidence>
<dbReference type="NCBIfam" id="TIGR02238">
    <property type="entry name" value="recomb_DMC1"/>
    <property type="match status" value="1"/>
</dbReference>
<dbReference type="GO" id="GO:0042148">
    <property type="term" value="P:DNA strand invasion"/>
    <property type="evidence" value="ECO:0007669"/>
    <property type="project" value="TreeGrafter"/>
</dbReference>
<dbReference type="CDD" id="cd19514">
    <property type="entry name" value="DMC1"/>
    <property type="match status" value="1"/>
</dbReference>
<dbReference type="GO" id="GO:0003697">
    <property type="term" value="F:single-stranded DNA binding"/>
    <property type="evidence" value="ECO:0007669"/>
    <property type="project" value="TreeGrafter"/>
</dbReference>
<dbReference type="Proteomes" id="UP000265515">
    <property type="component" value="Unassembled WGS sequence"/>
</dbReference>
<evidence type="ECO:0008006" key="15">
    <source>
        <dbReference type="Google" id="ProtNLM"/>
    </source>
</evidence>
<feature type="domain" description="RecA family profile 2" evidence="12">
    <location>
        <begin position="712"/>
        <end position="760"/>
    </location>
</feature>
<feature type="domain" description="RecA family profile 1" evidence="11">
    <location>
        <begin position="535"/>
        <end position="706"/>
    </location>
</feature>
<feature type="compositionally biased region" description="Acidic residues" evidence="10">
    <location>
        <begin position="385"/>
        <end position="413"/>
    </location>
</feature>
<reference evidence="13 14" key="1">
    <citation type="journal article" date="2018" name="Cell">
        <title>The Chara Genome: Secondary Complexity and Implications for Plant Terrestrialization.</title>
        <authorList>
            <person name="Nishiyama T."/>
            <person name="Sakayama H."/>
            <person name="Vries J.D."/>
            <person name="Buschmann H."/>
            <person name="Saint-Marcoux D."/>
            <person name="Ullrich K.K."/>
            <person name="Haas F.B."/>
            <person name="Vanderstraeten L."/>
            <person name="Becker D."/>
            <person name="Lang D."/>
            <person name="Vosolsobe S."/>
            <person name="Rombauts S."/>
            <person name="Wilhelmsson P.K.I."/>
            <person name="Janitza P."/>
            <person name="Kern R."/>
            <person name="Heyl A."/>
            <person name="Rumpler F."/>
            <person name="Villalobos L.I.A.C."/>
            <person name="Clay J.M."/>
            <person name="Skokan R."/>
            <person name="Toyoda A."/>
            <person name="Suzuki Y."/>
            <person name="Kagoshima H."/>
            <person name="Schijlen E."/>
            <person name="Tajeshwar N."/>
            <person name="Catarino B."/>
            <person name="Hetherington A.J."/>
            <person name="Saltykova A."/>
            <person name="Bonnot C."/>
            <person name="Breuninger H."/>
            <person name="Symeonidi A."/>
            <person name="Radhakrishnan G.V."/>
            <person name="Van Nieuwerburgh F."/>
            <person name="Deforce D."/>
            <person name="Chang C."/>
            <person name="Karol K.G."/>
            <person name="Hedrich R."/>
            <person name="Ulvskov P."/>
            <person name="Glockner G."/>
            <person name="Delwiche C.F."/>
            <person name="Petrasek J."/>
            <person name="Van de Peer Y."/>
            <person name="Friml J."/>
            <person name="Beilby M."/>
            <person name="Dolan L."/>
            <person name="Kohara Y."/>
            <person name="Sugano S."/>
            <person name="Fujiyama A."/>
            <person name="Delaux P.-M."/>
            <person name="Quint M."/>
            <person name="TheiBen G."/>
            <person name="Hagemann M."/>
            <person name="Harholt J."/>
            <person name="Dunand C."/>
            <person name="Zachgo S."/>
            <person name="Langdale J."/>
            <person name="Maumus F."/>
            <person name="Straeten D.V.D."/>
            <person name="Gould S.B."/>
            <person name="Rensing S.A."/>
        </authorList>
    </citation>
    <scope>NUCLEOTIDE SEQUENCE [LARGE SCALE GENOMIC DNA]</scope>
    <source>
        <strain evidence="13 14">S276</strain>
    </source>
</reference>
<evidence type="ECO:0000259" key="11">
    <source>
        <dbReference type="PROSITE" id="PS50162"/>
    </source>
</evidence>
<dbReference type="GO" id="GO:0000730">
    <property type="term" value="P:DNA recombinase assembly"/>
    <property type="evidence" value="ECO:0007669"/>
    <property type="project" value="TreeGrafter"/>
</dbReference>
<feature type="region of interest" description="Disordered" evidence="10">
    <location>
        <begin position="382"/>
        <end position="413"/>
    </location>
</feature>
<dbReference type="PROSITE" id="PS50163">
    <property type="entry name" value="RECA_3"/>
    <property type="match status" value="1"/>
</dbReference>
<evidence type="ECO:0000256" key="9">
    <source>
        <dbReference type="RuleBase" id="RU003422"/>
    </source>
</evidence>
<dbReference type="SUPFAM" id="SSF52540">
    <property type="entry name" value="P-loop containing nucleoside triphosphate hydrolases"/>
    <property type="match status" value="1"/>
</dbReference>
<protein>
    <recommendedName>
        <fullName evidence="15">RecA family profile 1 domain-containing protein</fullName>
    </recommendedName>
</protein>
<comment type="similarity">
    <text evidence="2">Belongs to the RecA family. DMC1 subfamily.</text>
</comment>